<feature type="coiled-coil region" evidence="2">
    <location>
        <begin position="379"/>
        <end position="441"/>
    </location>
</feature>
<dbReference type="RefSeq" id="XP_007732402.1">
    <property type="nucleotide sequence ID" value="XM_007734212.1"/>
</dbReference>
<dbReference type="GO" id="GO:0005078">
    <property type="term" value="F:MAP-kinase scaffold activity"/>
    <property type="evidence" value="ECO:0007669"/>
    <property type="project" value="TreeGrafter"/>
</dbReference>
<name>W9Y3P0_9EURO</name>
<feature type="compositionally biased region" description="Polar residues" evidence="3">
    <location>
        <begin position="281"/>
        <end position="292"/>
    </location>
</feature>
<dbReference type="Pfam" id="PF23742">
    <property type="entry name" value="VBS_C3G9"/>
    <property type="match status" value="1"/>
</dbReference>
<evidence type="ECO:0000259" key="4">
    <source>
        <dbReference type="SMART" id="SM00555"/>
    </source>
</evidence>
<evidence type="ECO:0000256" key="2">
    <source>
        <dbReference type="SAM" id="Coils"/>
    </source>
</evidence>
<feature type="region of interest" description="Disordered" evidence="3">
    <location>
        <begin position="166"/>
        <end position="379"/>
    </location>
</feature>
<sequence>MQATISPPSRGSQMSPVSTAGSEWSGVNTYNQLPRNDGPYAAYNPAGDEYPQSRQLPFRPPPAGNMNYGPGSFEPMGQPRPSDTASRGSSRTGSIANSRSSDGTIADEHSRKYKRMEAELFQHYTVLKGYLKGAAQAPPRPNKARDKLLRLSPVQFHELSTDVFDELQRRQASAPLPGRPPRQQNVPPFLQPRPDFHEKRNQARQKLSTLQAPRFRDLSTDVFCEQERRFPHFARPDGARRDSSRSQSKGPTPSGSRDGPNSFSGPPRSQSFGMSGPLGYQQRQNSVTNVPQFDNPPPSSDYGRPMAKQFQSNTITPNKSVMVEDEDDTQATDSRYDRSSDAFGLESSLTSPRSDRDTSVTSQSGASLPSNPKPNPPAVTELQDKVAELEAKLESKDDQLQELVNQSDEWASIKRSLEEKVEQAETLNKSLKEEIEKLKTEEPHSSGENVLWKTKYLQLDHNHGILQEQLAQQRELTEEVGRQGQLYLEEMRAMAESGGSNFEREDQLQTEIHKLQEEVKEWKARYVKAKTQLRSVRTSSLGLNIPRLDASRNAGVLQDRDGLVKDIHVTKFQISIDELLRIARSDTPQAVLDHMKTVVLAVRGITSDIDAGASPDKDDELSKKRTKLKSKVSATANNLITASKNFASANGLYPVSLVDAAASHLTAAVVDLLHTVKIRPSPDGELEDEDDSTLEPLQSNGYFNIAESLRRRSAIESVYSALSTPSDVRNGPNQAVSNSHQRGGSNYMNGTGLGIKAGYATSPEAADLEDLKMYLEDQTDGLVESITAMVDAIRNDEAMPAIRNHITTIARTIENIVGAVERTANEPYSYQSTLSDKSHTSATMLQGCREQLLKAYSESAAYDNQPESKEFTQKLPPMAFQIARETKELVSRIMAIEVGRPDDDFS</sequence>
<dbReference type="Pfam" id="PF08518">
    <property type="entry name" value="GIT_SHD"/>
    <property type="match status" value="2"/>
</dbReference>
<keyword evidence="6" id="KW-1185">Reference proteome</keyword>
<feature type="domain" description="GIT Spa2 homology (SHD)" evidence="4">
    <location>
        <begin position="144"/>
        <end position="174"/>
    </location>
</feature>
<dbReference type="Proteomes" id="UP000019478">
    <property type="component" value="Unassembled WGS sequence"/>
</dbReference>
<evidence type="ECO:0000313" key="5">
    <source>
        <dbReference type="EMBL" id="EXJ87123.1"/>
    </source>
</evidence>
<dbReference type="STRING" id="1182542.W9Y3P0"/>
<feature type="compositionally biased region" description="Polar residues" evidence="3">
    <location>
        <begin position="1"/>
        <end position="34"/>
    </location>
</feature>
<dbReference type="Gene3D" id="1.20.120.330">
    <property type="entry name" value="Nucleotidyltransferases domain 2"/>
    <property type="match status" value="1"/>
</dbReference>
<feature type="compositionally biased region" description="Basic and acidic residues" evidence="3">
    <location>
        <begin position="214"/>
        <end position="244"/>
    </location>
</feature>
<dbReference type="InterPro" id="IPR056439">
    <property type="entry name" value="VBS_C3G9"/>
</dbReference>
<dbReference type="InterPro" id="IPR022018">
    <property type="entry name" value="GIT1_C"/>
</dbReference>
<feature type="compositionally biased region" description="Polar residues" evidence="3">
    <location>
        <begin position="81"/>
        <end position="103"/>
    </location>
</feature>
<feature type="domain" description="GIT Spa2 homology (SHD)" evidence="4">
    <location>
        <begin position="203"/>
        <end position="233"/>
    </location>
</feature>
<reference evidence="5 6" key="1">
    <citation type="submission" date="2013-03" db="EMBL/GenBank/DDBJ databases">
        <title>The Genome Sequence of Capronia epimyces CBS 606.96.</title>
        <authorList>
            <consortium name="The Broad Institute Genomics Platform"/>
            <person name="Cuomo C."/>
            <person name="de Hoog S."/>
            <person name="Gorbushina A."/>
            <person name="Walker B."/>
            <person name="Young S.K."/>
            <person name="Zeng Q."/>
            <person name="Gargeya S."/>
            <person name="Fitzgerald M."/>
            <person name="Haas B."/>
            <person name="Abouelleil A."/>
            <person name="Allen A.W."/>
            <person name="Alvarado L."/>
            <person name="Arachchi H.M."/>
            <person name="Berlin A.M."/>
            <person name="Chapman S.B."/>
            <person name="Gainer-Dewar J."/>
            <person name="Goldberg J."/>
            <person name="Griggs A."/>
            <person name="Gujja S."/>
            <person name="Hansen M."/>
            <person name="Howarth C."/>
            <person name="Imamovic A."/>
            <person name="Ireland A."/>
            <person name="Larimer J."/>
            <person name="McCowan C."/>
            <person name="Murphy C."/>
            <person name="Pearson M."/>
            <person name="Poon T.W."/>
            <person name="Priest M."/>
            <person name="Roberts A."/>
            <person name="Saif S."/>
            <person name="Shea T."/>
            <person name="Sisk P."/>
            <person name="Sykes S."/>
            <person name="Wortman J."/>
            <person name="Nusbaum C."/>
            <person name="Birren B."/>
        </authorList>
    </citation>
    <scope>NUCLEOTIDE SEQUENCE [LARGE SCALE GENOMIC DNA]</scope>
    <source>
        <strain evidence="5 6">CBS 606.96</strain>
    </source>
</reference>
<feature type="compositionally biased region" description="Polar residues" evidence="3">
    <location>
        <begin position="245"/>
        <end position="273"/>
    </location>
</feature>
<feature type="region of interest" description="Disordered" evidence="3">
    <location>
        <begin position="1"/>
        <end position="110"/>
    </location>
</feature>
<evidence type="ECO:0000256" key="1">
    <source>
        <dbReference type="ARBA" id="ARBA00022737"/>
    </source>
</evidence>
<gene>
    <name evidence="5" type="ORF">A1O3_04081</name>
</gene>
<dbReference type="eggNOG" id="ENOG502QS1N">
    <property type="taxonomic scope" value="Eukaryota"/>
</dbReference>
<feature type="compositionally biased region" description="Polar residues" evidence="3">
    <location>
        <begin position="309"/>
        <end position="319"/>
    </location>
</feature>
<feature type="region of interest" description="Disordered" evidence="3">
    <location>
        <begin position="725"/>
        <end position="747"/>
    </location>
</feature>
<evidence type="ECO:0000313" key="6">
    <source>
        <dbReference type="Proteomes" id="UP000019478"/>
    </source>
</evidence>
<dbReference type="AlphaFoldDB" id="W9Y3P0"/>
<accession>W9Y3P0</accession>
<dbReference type="SMART" id="SM00555">
    <property type="entry name" value="GIT"/>
    <property type="match status" value="2"/>
</dbReference>
<proteinExistence type="predicted"/>
<dbReference type="PANTHER" id="PTHR21601:SF0">
    <property type="entry name" value="PROTEIN SPA2-RELATED"/>
    <property type="match status" value="1"/>
</dbReference>
<comment type="caution">
    <text evidence="5">The sequence shown here is derived from an EMBL/GenBank/DDBJ whole genome shotgun (WGS) entry which is preliminary data.</text>
</comment>
<dbReference type="OrthoDB" id="5588096at2759"/>
<dbReference type="InterPro" id="IPR039892">
    <property type="entry name" value="Spa2/Sph1"/>
</dbReference>
<dbReference type="PANTHER" id="PTHR21601">
    <property type="entry name" value="SPA2 PROTEIN"/>
    <property type="match status" value="1"/>
</dbReference>
<protein>
    <recommendedName>
        <fullName evidence="4">GIT Spa2 homology (SHD) domain-containing protein</fullName>
    </recommendedName>
</protein>
<keyword evidence="2" id="KW-0175">Coiled coil</keyword>
<dbReference type="InterPro" id="IPR013724">
    <property type="entry name" value="GIT_SHD"/>
</dbReference>
<dbReference type="HOGENOM" id="CLU_014631_0_0_1"/>
<feature type="compositionally biased region" description="Polar residues" evidence="3">
    <location>
        <begin position="359"/>
        <end position="370"/>
    </location>
</feature>
<evidence type="ECO:0000256" key="3">
    <source>
        <dbReference type="SAM" id="MobiDB-lite"/>
    </source>
</evidence>
<keyword evidence="1" id="KW-0677">Repeat</keyword>
<organism evidence="5 6">
    <name type="scientific">Capronia epimyces CBS 606.96</name>
    <dbReference type="NCBI Taxonomy" id="1182542"/>
    <lineage>
        <taxon>Eukaryota</taxon>
        <taxon>Fungi</taxon>
        <taxon>Dikarya</taxon>
        <taxon>Ascomycota</taxon>
        <taxon>Pezizomycotina</taxon>
        <taxon>Eurotiomycetes</taxon>
        <taxon>Chaetothyriomycetidae</taxon>
        <taxon>Chaetothyriales</taxon>
        <taxon>Herpotrichiellaceae</taxon>
        <taxon>Capronia</taxon>
    </lineage>
</organism>
<dbReference type="GO" id="GO:0005826">
    <property type="term" value="C:actomyosin contractile ring"/>
    <property type="evidence" value="ECO:0007669"/>
    <property type="project" value="TreeGrafter"/>
</dbReference>
<dbReference type="GO" id="GO:1902716">
    <property type="term" value="C:cell cortex of growing cell tip"/>
    <property type="evidence" value="ECO:0007669"/>
    <property type="project" value="TreeGrafter"/>
</dbReference>
<dbReference type="EMBL" id="AMGY01000003">
    <property type="protein sequence ID" value="EXJ87123.1"/>
    <property type="molecule type" value="Genomic_DNA"/>
</dbReference>
<dbReference type="Pfam" id="PF12205">
    <property type="entry name" value="GIT1_C"/>
    <property type="match status" value="1"/>
</dbReference>
<feature type="coiled-coil region" evidence="2">
    <location>
        <begin position="505"/>
        <end position="532"/>
    </location>
</feature>
<dbReference type="GeneID" id="19168202"/>